<evidence type="ECO:0000313" key="2">
    <source>
        <dbReference type="EMBL" id="AKN38012.1"/>
    </source>
</evidence>
<organism evidence="1">
    <name type="scientific">Vibrio tasmaniensis</name>
    <dbReference type="NCBI Taxonomy" id="212663"/>
    <lineage>
        <taxon>Bacteria</taxon>
        <taxon>Pseudomonadati</taxon>
        <taxon>Pseudomonadota</taxon>
        <taxon>Gammaproteobacteria</taxon>
        <taxon>Vibrionales</taxon>
        <taxon>Vibrionaceae</taxon>
        <taxon>Vibrio</taxon>
    </lineage>
</organism>
<evidence type="ECO:0000313" key="1">
    <source>
        <dbReference type="EMBL" id="AKN36637.1"/>
    </source>
</evidence>
<accession>A0A0H3ZQD6</accession>
<dbReference type="EMBL" id="KP795503">
    <property type="protein sequence ID" value="AKN36637.1"/>
    <property type="molecule type" value="Genomic_DNA"/>
</dbReference>
<reference evidence="1" key="1">
    <citation type="journal article" date="2015" name="MBio">
        <title>Eco-Evolutionary Dynamics of Episomes among Ecologically Cohesive Bacterial Populations.</title>
        <authorList>
            <person name="Xue H."/>
            <person name="Cordero O.X."/>
            <person name="Camas F.M."/>
            <person name="Trimble W."/>
            <person name="Meyer F."/>
            <person name="Guglielmini J."/>
            <person name="Rocha E.P."/>
            <person name="Polz M.F."/>
        </authorList>
    </citation>
    <scope>NUCLEOTIDE SEQUENCE</scope>
    <source>
        <strain evidence="1">1F_169</strain>
        <strain evidence="2">1F_9</strain>
    </source>
</reference>
<sequence>MFQLSNPPQASSSSGSVGEVGANVLASIPIGAQDGGSASGFVTILNNLYDNPKRGHNAALYHRNESINGEWGRRMQLKSAVDLITKAEPYDSVSLMMSVTLKGKINLDASTAAKVSALDTPISCVIGIKTQAAPSYRGAYCSVSAAYSSSDSSLVFNGSSDVVLSVQAGDVASIAESELQISFDVEDMTNDVMVYLEEAPATLENLFGLIHIKKAWIAEEVVYPVPD</sequence>
<proteinExistence type="predicted"/>
<name>A0A0H3ZQD6_9VIBR</name>
<dbReference type="AlphaFoldDB" id="A0A0H3ZQD6"/>
<dbReference type="EMBL" id="KP795559">
    <property type="protein sequence ID" value="AKN38012.1"/>
    <property type="molecule type" value="Genomic_DNA"/>
</dbReference>
<protein>
    <submittedName>
        <fullName evidence="1">Uncharacterized protein</fullName>
    </submittedName>
</protein>